<keyword evidence="1" id="KW-0614">Plasmid</keyword>
<dbReference type="AlphaFoldDB" id="J7TMC9"/>
<evidence type="ECO:0000313" key="1">
    <source>
        <dbReference type="EMBL" id="EJO15229.1"/>
    </source>
</evidence>
<gene>
    <name evidence="1" type="ORF">RSSL_00895</name>
</gene>
<geneLocation type="plasmid" evidence="1">
    <name>pRSSL1</name>
</geneLocation>
<comment type="caution">
    <text evidence="1">The sequence shown here is derived from an EMBL/GenBank/DDBJ whole genome shotgun (WGS) entry which is preliminary data.</text>
</comment>
<reference evidence="1 2" key="1">
    <citation type="journal article" date="2012" name="J. Bacteriol.">
        <title>Genome Sequence of the Lantibiotic Bacteriocin Producer Streptococcus salivarius Strain K12.</title>
        <authorList>
            <person name="Barretto C."/>
            <person name="Alvarez-Martin P."/>
            <person name="Foata F."/>
            <person name="Renault P."/>
            <person name="Berger B."/>
        </authorList>
    </citation>
    <scope>NUCLEOTIDE SEQUENCE [LARGE SCALE GENOMIC DNA]</scope>
    <source>
        <strain evidence="1 2">K12</strain>
        <plasmid evidence="1">pRSSL1</plasmid>
    </source>
</reference>
<dbReference type="EMBL" id="ALIF01000007">
    <property type="protein sequence ID" value="EJO15229.1"/>
    <property type="molecule type" value="Genomic_DNA"/>
</dbReference>
<accession>J7TMC9</accession>
<evidence type="ECO:0000313" key="2">
    <source>
        <dbReference type="Proteomes" id="UP000006983"/>
    </source>
</evidence>
<protein>
    <submittedName>
        <fullName evidence="1">Uncharacterized protein</fullName>
    </submittedName>
</protein>
<proteinExistence type="predicted"/>
<keyword evidence="2" id="KW-1185">Reference proteome</keyword>
<name>J7TMC9_STRSL</name>
<dbReference type="Proteomes" id="UP000006983">
    <property type="component" value="Unassembled WGS sequence"/>
</dbReference>
<sequence>MASLNEDNPSYFAKSGDGLFFVIVFKEFVA</sequence>
<organism evidence="1 2">
    <name type="scientific">Streptococcus salivarius K12</name>
    <dbReference type="NCBI Taxonomy" id="1200793"/>
    <lineage>
        <taxon>Bacteria</taxon>
        <taxon>Bacillati</taxon>
        <taxon>Bacillota</taxon>
        <taxon>Bacilli</taxon>
        <taxon>Lactobacillales</taxon>
        <taxon>Streptococcaceae</taxon>
        <taxon>Streptococcus</taxon>
    </lineage>
</organism>